<comment type="cofactor">
    <cofactor evidence="1">
        <name>Mg(2+)</name>
        <dbReference type="ChEBI" id="CHEBI:18420"/>
    </cofactor>
</comment>
<dbReference type="GO" id="GO:0046872">
    <property type="term" value="F:metal ion binding"/>
    <property type="evidence" value="ECO:0007669"/>
    <property type="project" value="UniProtKB-KW"/>
</dbReference>
<reference evidence="11 12" key="1">
    <citation type="submission" date="2014-03" db="EMBL/GenBank/DDBJ databases">
        <title>Genomics of Bifidobacteria.</title>
        <authorList>
            <person name="Ventura M."/>
            <person name="Milani C."/>
            <person name="Lugli G.A."/>
        </authorList>
    </citation>
    <scope>NUCLEOTIDE SEQUENCE [LARGE SCALE GENOMIC DNA]</scope>
    <source>
        <strain evidence="11 12">LMG 21775</strain>
    </source>
</reference>
<dbReference type="EMBL" id="JGZI01000008">
    <property type="protein sequence ID" value="KFI82919.1"/>
    <property type="molecule type" value="Genomic_DNA"/>
</dbReference>
<keyword evidence="7" id="KW-0274">FAD</keyword>
<dbReference type="AlphaFoldDB" id="A0A087CI19"/>
<evidence type="ECO:0000256" key="5">
    <source>
        <dbReference type="ARBA" id="ARBA00022679"/>
    </source>
</evidence>
<dbReference type="PANTHER" id="PTHR30040:SF2">
    <property type="entry name" value="FAD:PROTEIN FMN TRANSFERASE"/>
    <property type="match status" value="1"/>
</dbReference>
<comment type="caution">
    <text evidence="11">The sequence shown here is derived from an EMBL/GenBank/DDBJ whole genome shotgun (WGS) entry which is preliminary data.</text>
</comment>
<dbReference type="Pfam" id="PF02424">
    <property type="entry name" value="ApbE"/>
    <property type="match status" value="1"/>
</dbReference>
<dbReference type="RefSeq" id="WP_051921624.1">
    <property type="nucleotide sequence ID" value="NZ_JGZI01000008.1"/>
</dbReference>
<dbReference type="eggNOG" id="COG1477">
    <property type="taxonomic scope" value="Bacteria"/>
</dbReference>
<protein>
    <recommendedName>
        <fullName evidence="3">FAD:protein FMN transferase</fullName>
        <ecNumber evidence="2">2.7.1.180</ecNumber>
    </recommendedName>
    <alternativeName>
        <fullName evidence="9">Flavin transferase</fullName>
    </alternativeName>
</protein>
<keyword evidence="6" id="KW-0479">Metal-binding</keyword>
<dbReference type="SUPFAM" id="SSF143631">
    <property type="entry name" value="ApbE-like"/>
    <property type="match status" value="1"/>
</dbReference>
<evidence type="ECO:0000256" key="9">
    <source>
        <dbReference type="ARBA" id="ARBA00031306"/>
    </source>
</evidence>
<dbReference type="PANTHER" id="PTHR30040">
    <property type="entry name" value="THIAMINE BIOSYNTHESIS LIPOPROTEIN APBE"/>
    <property type="match status" value="1"/>
</dbReference>
<organism evidence="11 12">
    <name type="scientific">Bifidobacterium psychraerophilum</name>
    <dbReference type="NCBI Taxonomy" id="218140"/>
    <lineage>
        <taxon>Bacteria</taxon>
        <taxon>Bacillati</taxon>
        <taxon>Actinomycetota</taxon>
        <taxon>Actinomycetes</taxon>
        <taxon>Bifidobacteriales</taxon>
        <taxon>Bifidobacteriaceae</taxon>
        <taxon>Bifidobacterium</taxon>
    </lineage>
</organism>
<evidence type="ECO:0000256" key="10">
    <source>
        <dbReference type="ARBA" id="ARBA00048540"/>
    </source>
</evidence>
<name>A0A087CI19_9BIFI</name>
<dbReference type="OrthoDB" id="9778595at2"/>
<dbReference type="GO" id="GO:0016740">
    <property type="term" value="F:transferase activity"/>
    <property type="evidence" value="ECO:0007669"/>
    <property type="project" value="UniProtKB-KW"/>
</dbReference>
<accession>A0A087CI19</accession>
<dbReference type="InterPro" id="IPR024932">
    <property type="entry name" value="ApbE"/>
</dbReference>
<sequence length="352" mass="37894">MQHRQRSAEEAGADSVQDLQHASVFPEALGTGIVMHTARPIDDDLYERLRLMIEDYEAVLSRFREDSLLSTMSRAQHGGSFDFPDYLAPLFEMYDGLFDATHGAIDPLVGSDLVKLGYGPDLAFHAIPHARDAVGAIHGRANWGEAVTRHGTTLITRQALHLDFGAAGKGFMVDLLAAACAERHDHYLIDAGGDLRIECLDAVRVALEDPFNEDEAVGMANLTHASLCASAPSRRRWTVPGEKADGSDTSDCEGGPVMMHHLLNAIDGMPANEVAATWVTQRTSSDSASRDHANGAVGIEAFPTALADGLSTALFVCDPSSLAESFEFECAVVLSDRSALLSRDFPGRLFTA</sequence>
<dbReference type="EC" id="2.7.1.180" evidence="2"/>
<evidence type="ECO:0000256" key="8">
    <source>
        <dbReference type="ARBA" id="ARBA00022842"/>
    </source>
</evidence>
<dbReference type="Gene3D" id="3.10.520.10">
    <property type="entry name" value="ApbE-like domains"/>
    <property type="match status" value="1"/>
</dbReference>
<proteinExistence type="predicted"/>
<dbReference type="GeneID" id="98299920"/>
<evidence type="ECO:0000256" key="3">
    <source>
        <dbReference type="ARBA" id="ARBA00016337"/>
    </source>
</evidence>
<gene>
    <name evidence="11" type="ORF">BPSY_0710</name>
</gene>
<keyword evidence="5" id="KW-0808">Transferase</keyword>
<evidence type="ECO:0000256" key="1">
    <source>
        <dbReference type="ARBA" id="ARBA00001946"/>
    </source>
</evidence>
<evidence type="ECO:0000256" key="7">
    <source>
        <dbReference type="ARBA" id="ARBA00022827"/>
    </source>
</evidence>
<evidence type="ECO:0000313" key="12">
    <source>
        <dbReference type="Proteomes" id="UP000029050"/>
    </source>
</evidence>
<evidence type="ECO:0000256" key="6">
    <source>
        <dbReference type="ARBA" id="ARBA00022723"/>
    </source>
</evidence>
<dbReference type="InterPro" id="IPR003374">
    <property type="entry name" value="ApbE-like_sf"/>
</dbReference>
<comment type="catalytic activity">
    <reaction evidence="10">
        <text>L-threonyl-[protein] + FAD = FMN-L-threonyl-[protein] + AMP + H(+)</text>
        <dbReference type="Rhea" id="RHEA:36847"/>
        <dbReference type="Rhea" id="RHEA-COMP:11060"/>
        <dbReference type="Rhea" id="RHEA-COMP:11061"/>
        <dbReference type="ChEBI" id="CHEBI:15378"/>
        <dbReference type="ChEBI" id="CHEBI:30013"/>
        <dbReference type="ChEBI" id="CHEBI:57692"/>
        <dbReference type="ChEBI" id="CHEBI:74257"/>
        <dbReference type="ChEBI" id="CHEBI:456215"/>
        <dbReference type="EC" id="2.7.1.180"/>
    </reaction>
</comment>
<keyword evidence="12" id="KW-1185">Reference proteome</keyword>
<dbReference type="Proteomes" id="UP000029050">
    <property type="component" value="Unassembled WGS sequence"/>
</dbReference>
<evidence type="ECO:0000313" key="11">
    <source>
        <dbReference type="EMBL" id="KFI82919.1"/>
    </source>
</evidence>
<keyword evidence="8" id="KW-0460">Magnesium</keyword>
<keyword evidence="4" id="KW-0285">Flavoprotein</keyword>
<evidence type="ECO:0000256" key="2">
    <source>
        <dbReference type="ARBA" id="ARBA00011955"/>
    </source>
</evidence>
<evidence type="ECO:0000256" key="4">
    <source>
        <dbReference type="ARBA" id="ARBA00022630"/>
    </source>
</evidence>
<dbReference type="STRING" id="218140.BPSY_0710"/>
<keyword evidence="11" id="KW-0449">Lipoprotein</keyword>